<feature type="compositionally biased region" description="Low complexity" evidence="1">
    <location>
        <begin position="124"/>
        <end position="136"/>
    </location>
</feature>
<organism evidence="3 4">
    <name type="scientific">Sphagnum jensenii</name>
    <dbReference type="NCBI Taxonomy" id="128206"/>
    <lineage>
        <taxon>Eukaryota</taxon>
        <taxon>Viridiplantae</taxon>
        <taxon>Streptophyta</taxon>
        <taxon>Embryophyta</taxon>
        <taxon>Bryophyta</taxon>
        <taxon>Sphagnophytina</taxon>
        <taxon>Sphagnopsida</taxon>
        <taxon>Sphagnales</taxon>
        <taxon>Sphagnaceae</taxon>
        <taxon>Sphagnum</taxon>
    </lineage>
</organism>
<gene>
    <name evidence="3" type="ORF">CSSPJE1EN1_LOCUS25588</name>
</gene>
<comment type="caution">
    <text evidence="3">The sequence shown here is derived from an EMBL/GenBank/DDBJ whole genome shotgun (WGS) entry which is preliminary data.</text>
</comment>
<feature type="region of interest" description="Disordered" evidence="1">
    <location>
        <begin position="124"/>
        <end position="177"/>
    </location>
</feature>
<dbReference type="PANTHER" id="PTHR37423">
    <property type="entry name" value="SOLUBLE LYTIC MUREIN TRANSGLYCOSYLASE-RELATED"/>
    <property type="match status" value="1"/>
</dbReference>
<evidence type="ECO:0000313" key="4">
    <source>
        <dbReference type="Proteomes" id="UP001497444"/>
    </source>
</evidence>
<name>A0ABP0V9N9_9BRYO</name>
<dbReference type="SUPFAM" id="SSF53955">
    <property type="entry name" value="Lysozyme-like"/>
    <property type="match status" value="1"/>
</dbReference>
<dbReference type="Proteomes" id="UP001497444">
    <property type="component" value="Unassembled WGS sequence"/>
</dbReference>
<dbReference type="Gene3D" id="1.10.530.10">
    <property type="match status" value="1"/>
</dbReference>
<dbReference type="InterPro" id="IPR023346">
    <property type="entry name" value="Lysozyme-like_dom_sf"/>
</dbReference>
<evidence type="ECO:0000259" key="2">
    <source>
        <dbReference type="Pfam" id="PF01464"/>
    </source>
</evidence>
<feature type="domain" description="Transglycosylase SLT" evidence="2">
    <location>
        <begin position="12"/>
        <end position="62"/>
    </location>
</feature>
<accession>A0ABP0V9N9</accession>
<proteinExistence type="predicted"/>
<dbReference type="Pfam" id="PF01464">
    <property type="entry name" value="SLT"/>
    <property type="match status" value="1"/>
</dbReference>
<evidence type="ECO:0000313" key="3">
    <source>
        <dbReference type="EMBL" id="CAK9250210.1"/>
    </source>
</evidence>
<evidence type="ECO:0000256" key="1">
    <source>
        <dbReference type="SAM" id="MobiDB-lite"/>
    </source>
</evidence>
<dbReference type="PANTHER" id="PTHR37423:SF2">
    <property type="entry name" value="MEMBRANE-BOUND LYTIC MUREIN TRANSGLYCOSYLASE C"/>
    <property type="match status" value="1"/>
</dbReference>
<protein>
    <recommendedName>
        <fullName evidence="2">Transglycosylase SLT domain-containing protein</fullName>
    </recommendedName>
</protein>
<keyword evidence="4" id="KW-1185">Reference proteome</keyword>
<dbReference type="EMBL" id="CAXAQS010000135">
    <property type="protein sequence ID" value="CAK9250210.1"/>
    <property type="molecule type" value="Genomic_DNA"/>
</dbReference>
<sequence>MPTTAVETVPGQIRMELLSKETNVKVGTAYLGKMLAHFQGNYVYAIASYNAGPGAITRWIHTAPPGRGMLEFIESIPYKETREYVASIIRNYYWYSKILNPEASKSLTLDYFWHNYGPSVSISTTPSPSPVGSAAPQTPSETPRPVITPTPSDSDTVKPNPVVSSAPLATPLQEGED</sequence>
<reference evidence="3" key="1">
    <citation type="submission" date="2024-02" db="EMBL/GenBank/DDBJ databases">
        <authorList>
            <consortium name="ELIXIR-Norway"/>
            <consortium name="Elixir Norway"/>
        </authorList>
    </citation>
    <scope>NUCLEOTIDE SEQUENCE</scope>
</reference>
<dbReference type="InterPro" id="IPR008258">
    <property type="entry name" value="Transglycosylase_SLT_dom_1"/>
</dbReference>